<feature type="compositionally biased region" description="Basic residues" evidence="1">
    <location>
        <begin position="119"/>
        <end position="133"/>
    </location>
</feature>
<comment type="caution">
    <text evidence="2">The sequence shown here is derived from an EMBL/GenBank/DDBJ whole genome shotgun (WGS) entry which is preliminary data.</text>
</comment>
<sequence length="133" mass="14389">AIHHREAQSDVGARPNIDRSACSNGSEHFNLQQPNKSHPQSQSQAIHHRGAQSDVGARPNIDHYAHDNTVLQSDHCSSSDGNGVHSLNERPSGISFTDDSGAVNHATSLPPTSNSVNAGKKKLLKRKKDKKRC</sequence>
<keyword evidence="3" id="KW-1185">Reference proteome</keyword>
<reference evidence="2" key="1">
    <citation type="submission" date="2022-03" db="EMBL/GenBank/DDBJ databases">
        <authorList>
            <person name="Martin C."/>
        </authorList>
    </citation>
    <scope>NUCLEOTIDE SEQUENCE</scope>
</reference>
<feature type="compositionally biased region" description="Polar residues" evidence="1">
    <location>
        <begin position="21"/>
        <end position="45"/>
    </location>
</feature>
<proteinExistence type="predicted"/>
<organism evidence="2 3">
    <name type="scientific">Owenia fusiformis</name>
    <name type="common">Polychaete worm</name>
    <dbReference type="NCBI Taxonomy" id="6347"/>
    <lineage>
        <taxon>Eukaryota</taxon>
        <taxon>Metazoa</taxon>
        <taxon>Spiralia</taxon>
        <taxon>Lophotrochozoa</taxon>
        <taxon>Annelida</taxon>
        <taxon>Polychaeta</taxon>
        <taxon>Sedentaria</taxon>
        <taxon>Canalipalpata</taxon>
        <taxon>Sabellida</taxon>
        <taxon>Oweniida</taxon>
        <taxon>Oweniidae</taxon>
        <taxon>Owenia</taxon>
    </lineage>
</organism>
<feature type="region of interest" description="Disordered" evidence="1">
    <location>
        <begin position="1"/>
        <end position="133"/>
    </location>
</feature>
<dbReference type="Proteomes" id="UP000749559">
    <property type="component" value="Unassembled WGS sequence"/>
</dbReference>
<accession>A0A8S4PU69</accession>
<feature type="compositionally biased region" description="Polar residues" evidence="1">
    <location>
        <begin position="105"/>
        <end position="117"/>
    </location>
</feature>
<gene>
    <name evidence="2" type="ORF">OFUS_LOCUS21867</name>
</gene>
<protein>
    <submittedName>
        <fullName evidence="2">Uncharacterized protein</fullName>
    </submittedName>
</protein>
<feature type="compositionally biased region" description="Polar residues" evidence="1">
    <location>
        <begin position="69"/>
        <end position="81"/>
    </location>
</feature>
<dbReference type="EMBL" id="CAIIXF020000010">
    <property type="protein sequence ID" value="CAH1797612.1"/>
    <property type="molecule type" value="Genomic_DNA"/>
</dbReference>
<feature type="non-terminal residue" evidence="2">
    <location>
        <position position="1"/>
    </location>
</feature>
<evidence type="ECO:0000256" key="1">
    <source>
        <dbReference type="SAM" id="MobiDB-lite"/>
    </source>
</evidence>
<dbReference type="AlphaFoldDB" id="A0A8S4PU69"/>
<name>A0A8S4PU69_OWEFU</name>
<evidence type="ECO:0000313" key="2">
    <source>
        <dbReference type="EMBL" id="CAH1797612.1"/>
    </source>
</evidence>
<feature type="non-terminal residue" evidence="2">
    <location>
        <position position="133"/>
    </location>
</feature>
<evidence type="ECO:0000313" key="3">
    <source>
        <dbReference type="Proteomes" id="UP000749559"/>
    </source>
</evidence>